<accession>A0A2T0AJ31</accession>
<dbReference type="Proteomes" id="UP000239560">
    <property type="component" value="Unassembled WGS sequence"/>
</dbReference>
<organism evidence="2 3">
    <name type="scientific">Rhodotorula toruloides</name>
    <name type="common">Yeast</name>
    <name type="synonym">Rhodosporidium toruloides</name>
    <dbReference type="NCBI Taxonomy" id="5286"/>
    <lineage>
        <taxon>Eukaryota</taxon>
        <taxon>Fungi</taxon>
        <taxon>Dikarya</taxon>
        <taxon>Basidiomycota</taxon>
        <taxon>Pucciniomycotina</taxon>
        <taxon>Microbotryomycetes</taxon>
        <taxon>Sporidiobolales</taxon>
        <taxon>Sporidiobolaceae</taxon>
        <taxon>Rhodotorula</taxon>
    </lineage>
</organism>
<comment type="caution">
    <text evidence="2">The sequence shown here is derived from an EMBL/GenBank/DDBJ whole genome shotgun (WGS) entry which is preliminary data.</text>
</comment>
<reference evidence="2 3" key="1">
    <citation type="journal article" date="2018" name="Elife">
        <title>Functional genomics of lipid metabolism in the oleaginous yeast Rhodosporidium toruloides.</title>
        <authorList>
            <person name="Coradetti S.T."/>
            <person name="Pinel D."/>
            <person name="Geiselman G."/>
            <person name="Ito M."/>
            <person name="Mondo S."/>
            <person name="Reilly M.C."/>
            <person name="Cheng Y.F."/>
            <person name="Bauer S."/>
            <person name="Grigoriev I."/>
            <person name="Gladden J.M."/>
            <person name="Simmons B.A."/>
            <person name="Brem R."/>
            <person name="Arkin A.P."/>
            <person name="Skerker J.M."/>
        </authorList>
    </citation>
    <scope>NUCLEOTIDE SEQUENCE [LARGE SCALE GENOMIC DNA]</scope>
    <source>
        <strain evidence="2 3">NBRC 0880</strain>
    </source>
</reference>
<gene>
    <name evidence="2" type="ORF">AAT19DRAFT_9072</name>
</gene>
<protein>
    <submittedName>
        <fullName evidence="2">Uncharacterized protein</fullName>
    </submittedName>
</protein>
<sequence length="275" mass="30012">MQPRLQSTTPPTPPSPPKQPPRTALRLVERRGRGEARRRANRLAVGAFLVEGVDGRSGLRGGLGSGLGGLRGCRWLTGGAIETAMFGTDRAGVQQSSEAKERQKCPKNRFERFRAAGTSGQREQRKYERELARTGMTGPNRCCWVNCCPRQYTSGPSRRPGLQRRSSGKQRASCQAAAPSSRCQTPALGSSCSCRRSGGLSDSTGWKSRGRIRRLGREERKSRLRQATSCRRSGRKCYSILALGCRSTARGGCRCRCVSRTRAGARRPEEGRGGG</sequence>
<feature type="region of interest" description="Disordered" evidence="1">
    <location>
        <begin position="1"/>
        <end position="23"/>
    </location>
</feature>
<dbReference type="EMBL" id="LCTV02000001">
    <property type="protein sequence ID" value="PRQ78004.1"/>
    <property type="molecule type" value="Genomic_DNA"/>
</dbReference>
<proteinExistence type="predicted"/>
<name>A0A2T0AJ31_RHOTO</name>
<feature type="compositionally biased region" description="Pro residues" evidence="1">
    <location>
        <begin position="10"/>
        <end position="20"/>
    </location>
</feature>
<evidence type="ECO:0000313" key="3">
    <source>
        <dbReference type="Proteomes" id="UP000239560"/>
    </source>
</evidence>
<evidence type="ECO:0000313" key="2">
    <source>
        <dbReference type="EMBL" id="PRQ78004.1"/>
    </source>
</evidence>
<evidence type="ECO:0000256" key="1">
    <source>
        <dbReference type="SAM" id="MobiDB-lite"/>
    </source>
</evidence>
<dbReference type="AlphaFoldDB" id="A0A2T0AJ31"/>